<evidence type="ECO:0000256" key="3">
    <source>
        <dbReference type="SAM" id="SignalP"/>
    </source>
</evidence>
<feature type="compositionally biased region" description="Polar residues" evidence="2">
    <location>
        <begin position="40"/>
        <end position="61"/>
    </location>
</feature>
<feature type="compositionally biased region" description="Basic and acidic residues" evidence="2">
    <location>
        <begin position="321"/>
        <end position="331"/>
    </location>
</feature>
<feature type="region of interest" description="Disordered" evidence="2">
    <location>
        <begin position="38"/>
        <end position="72"/>
    </location>
</feature>
<feature type="compositionally biased region" description="Polar residues" evidence="2">
    <location>
        <begin position="549"/>
        <end position="562"/>
    </location>
</feature>
<feature type="region of interest" description="Disordered" evidence="2">
    <location>
        <begin position="1292"/>
        <end position="1390"/>
    </location>
</feature>
<feature type="region of interest" description="Disordered" evidence="2">
    <location>
        <begin position="901"/>
        <end position="920"/>
    </location>
</feature>
<feature type="region of interest" description="Disordered" evidence="2">
    <location>
        <begin position="132"/>
        <end position="228"/>
    </location>
</feature>
<accession>A0A0D2VZU0</accession>
<name>A0A0D2VZU0_CAPO3</name>
<feature type="compositionally biased region" description="Polar residues" evidence="2">
    <location>
        <begin position="153"/>
        <end position="168"/>
    </location>
</feature>
<evidence type="ECO:0000313" key="5">
    <source>
        <dbReference type="Proteomes" id="UP000008743"/>
    </source>
</evidence>
<feature type="compositionally biased region" description="Polar residues" evidence="2">
    <location>
        <begin position="1298"/>
        <end position="1316"/>
    </location>
</feature>
<dbReference type="InParanoid" id="A0A0D2VZU0"/>
<dbReference type="EMBL" id="KE346374">
    <property type="protein sequence ID" value="KJE97397.1"/>
    <property type="molecule type" value="Genomic_DNA"/>
</dbReference>
<feature type="region of interest" description="Disordered" evidence="2">
    <location>
        <begin position="1561"/>
        <end position="1590"/>
    </location>
</feature>
<feature type="compositionally biased region" description="Low complexity" evidence="2">
    <location>
        <begin position="90"/>
        <end position="102"/>
    </location>
</feature>
<feature type="region of interest" description="Disordered" evidence="2">
    <location>
        <begin position="315"/>
        <end position="335"/>
    </location>
</feature>
<feature type="region of interest" description="Disordered" evidence="2">
    <location>
        <begin position="89"/>
        <end position="113"/>
    </location>
</feature>
<feature type="region of interest" description="Disordered" evidence="2">
    <location>
        <begin position="1066"/>
        <end position="1109"/>
    </location>
</feature>
<evidence type="ECO:0000313" key="4">
    <source>
        <dbReference type="EMBL" id="KJE97397.1"/>
    </source>
</evidence>
<feature type="region of interest" description="Disordered" evidence="2">
    <location>
        <begin position="964"/>
        <end position="1000"/>
    </location>
</feature>
<proteinExistence type="predicted"/>
<feature type="region of interest" description="Disordered" evidence="2">
    <location>
        <begin position="406"/>
        <end position="439"/>
    </location>
</feature>
<feature type="compositionally biased region" description="Low complexity" evidence="2">
    <location>
        <begin position="473"/>
        <end position="504"/>
    </location>
</feature>
<organism evidence="4 5">
    <name type="scientific">Capsaspora owczarzaki (strain ATCC 30864)</name>
    <dbReference type="NCBI Taxonomy" id="595528"/>
    <lineage>
        <taxon>Eukaryota</taxon>
        <taxon>Filasterea</taxon>
        <taxon>Capsaspora</taxon>
    </lineage>
</organism>
<dbReference type="Proteomes" id="UP000008743">
    <property type="component" value="Unassembled WGS sequence"/>
</dbReference>
<evidence type="ECO:0000256" key="2">
    <source>
        <dbReference type="SAM" id="MobiDB-lite"/>
    </source>
</evidence>
<feature type="compositionally biased region" description="Polar residues" evidence="2">
    <location>
        <begin position="1367"/>
        <end position="1385"/>
    </location>
</feature>
<feature type="compositionally biased region" description="Basic residues" evidence="2">
    <location>
        <begin position="605"/>
        <end position="614"/>
    </location>
</feature>
<feature type="compositionally biased region" description="Basic and acidic residues" evidence="2">
    <location>
        <begin position="141"/>
        <end position="152"/>
    </location>
</feature>
<feature type="compositionally biased region" description="Low complexity" evidence="2">
    <location>
        <begin position="511"/>
        <end position="534"/>
    </location>
</feature>
<feature type="region of interest" description="Disordered" evidence="2">
    <location>
        <begin position="471"/>
        <end position="563"/>
    </location>
</feature>
<protein>
    <submittedName>
        <fullName evidence="4">Uncharacterized protein</fullName>
    </submittedName>
</protein>
<feature type="signal peptide" evidence="3">
    <location>
        <begin position="1"/>
        <end position="29"/>
    </location>
</feature>
<keyword evidence="1" id="KW-0175">Coiled coil</keyword>
<reference evidence="5" key="1">
    <citation type="submission" date="2011-02" db="EMBL/GenBank/DDBJ databases">
        <title>The Genome Sequence of Capsaspora owczarzaki ATCC 30864.</title>
        <authorList>
            <person name="Russ C."/>
            <person name="Cuomo C."/>
            <person name="Burger G."/>
            <person name="Gray M.W."/>
            <person name="Holland P.W.H."/>
            <person name="King N."/>
            <person name="Lang F.B.F."/>
            <person name="Roger A.J."/>
            <person name="Ruiz-Trillo I."/>
            <person name="Young S.K."/>
            <person name="Zeng Q."/>
            <person name="Gargeya S."/>
            <person name="Alvarado L."/>
            <person name="Berlin A."/>
            <person name="Chapman S.B."/>
            <person name="Chen Z."/>
            <person name="Freedman E."/>
            <person name="Gellesch M."/>
            <person name="Goldberg J."/>
            <person name="Griggs A."/>
            <person name="Gujja S."/>
            <person name="Heilman E."/>
            <person name="Heiman D."/>
            <person name="Howarth C."/>
            <person name="Mehta T."/>
            <person name="Neiman D."/>
            <person name="Pearson M."/>
            <person name="Roberts A."/>
            <person name="Saif S."/>
            <person name="Shea T."/>
            <person name="Shenoy N."/>
            <person name="Sisk P."/>
            <person name="Stolte C."/>
            <person name="Sykes S."/>
            <person name="White J."/>
            <person name="Yandava C."/>
            <person name="Haas B."/>
            <person name="Nusbaum C."/>
            <person name="Birren B."/>
        </authorList>
    </citation>
    <scope>NUCLEOTIDE SEQUENCE</scope>
    <source>
        <strain evidence="5">ATCC 30864</strain>
    </source>
</reference>
<evidence type="ECO:0000256" key="1">
    <source>
        <dbReference type="SAM" id="Coils"/>
    </source>
</evidence>
<keyword evidence="3" id="KW-0732">Signal</keyword>
<feature type="chain" id="PRO_5002254643" evidence="3">
    <location>
        <begin position="30"/>
        <end position="1590"/>
    </location>
</feature>
<feature type="region of interest" description="Disordered" evidence="2">
    <location>
        <begin position="871"/>
        <end position="890"/>
    </location>
</feature>
<feature type="coiled-coil region" evidence="1">
    <location>
        <begin position="1216"/>
        <end position="1268"/>
    </location>
</feature>
<feature type="region of interest" description="Disordered" evidence="2">
    <location>
        <begin position="659"/>
        <end position="762"/>
    </location>
</feature>
<feature type="compositionally biased region" description="Basic and acidic residues" evidence="2">
    <location>
        <begin position="740"/>
        <end position="753"/>
    </location>
</feature>
<sequence length="1590" mass="172494">MKARAGISRTPSIVFVCHIWLFFISIHRQMPVRDAAAGVQTPQPLSTEPSVSGRSKTSQKSLPVAGSLDEPTAGLWNQRQENSLIDKVNADTPTTTAPDSSSQPVTQPGSRPDNILAESLLFTPWPEATQGSLKASLVSRGKKESAAIDSRRSSSGFGPENRNSSNAPRMTDSDGSESRNPDVQGEGQLARSSAGNARQPNSRRRTSSRSGPLQRRAQSLGDPDLGVSGSTAMAAGVADADPRIASKAKASSAPKQQSSAPAALFASLASAGILSSGNGVFKTGPERLDSIFSITRLKLKMHDKRHRIHQRYLHRHRHHHSEAEQEDHPKEAASTSALDVPAINDPSAEAAAAVHPPPQLTHRSLTLALPGQIDAAHLYTGVSLTGPTEKFIQRYQELMVERLHQSEAEQAQAEPPHVRALKPQGPYSEDLPRSRHTLVVTVPSRPRLYGMRMFDPTCRAEVQAATADAAMLSNPSTPNSSSSRTANSSKRSSSMQPAPSADQQPQPPQQPQQQTFTSSGEQPQPSSSSSTTPPVLYEQRGTIVPTQEDAASSLQLPSTRRIANTRRPPEDWVMAFRRCFQPEDTITEYFELLREIYFGRRHKKKRVRHNKKAPLKFGPNNRSRPHGRLHSPCSVASLRAAFGGGSPEPTVEVEKHARFAQEEATSIHPSPEAEDAPLKEETAPTKHSGKRIAAVKRSIATAVANLRPDKNHKRSSGIPQEASDTTADAEPSTSQSIAASEREKADAVLHPDGMDDLEEPEDDEEWEWLADDVPPNVRPIRRKMAMASYLLIASGRTKLKEIREQIHQFGTDKPHAAGGSHSPELGDDKAEAELAHSITQQAAHKALARSKSTGALPVVAGGLGAGRTVTSNAASDHAVETEPAPRRRHLLRRHRRLETKSMHSMPSAVVAPSPALTRPRRPFSTGLAAISEQTRTSSASANAPGANRREPGVVHTACTCGESMHHHHARDSNNLGVPVRESEDASEQGDHAAELHSSKADISTAAVSDLQPPTETLAEFASRLLRKEELAPAAPEPNPDGLIHLDLGHDTVGVAQCFAAPHSQSVPTALPEINTPHTDSSADTQTSPDAPSQNNAYVREGSVTSRGIPTLPTATRRQVLDDPTTLENTTTARTVHSSSSDQYIPLSVRRVLGIKPQVPSAPTTATHLPDASTLITTQIDIPAGTVERIADRMSLPPALSVVTGLARQVQGRLLAMQNLVREKHKASSTVENASENRRQQLADALLRNQQYRHELASLDDQLKEQYDVLNRFATAIMRVDRYKLRRPALERRRELQEATDTISRTNETMSEQTDQLLGNDGHPKLLQRQTKEGDTTTSAPLPGDTTTGLRGSQQPREPAAGSLRTAPPSSAHTLTTPASARSNPFGQEFAPDDSFRRQLILGCIPLHRRPHSLYQDFLTGADKSPHESRFTDVTDDWTEFNEARYSEAAAIKARETGVVLLPTFDEMMERLGRDAAGNMQARTTTTTSTFYTETEAGSHPGMLGSVKSVSDANDPNCKFVVAAEPTSDIPNPFVWPPVPSVLQAYGMEDDERAQMWIRKELGLSPSMPPVPRSLSSAKSKDVSPDDAIEE</sequence>
<feature type="compositionally biased region" description="Polar residues" evidence="2">
    <location>
        <begin position="1075"/>
        <end position="1109"/>
    </location>
</feature>
<feature type="compositionally biased region" description="Polar residues" evidence="2">
    <location>
        <begin position="931"/>
        <end position="941"/>
    </location>
</feature>
<gene>
    <name evidence="4" type="ORF">CAOG_007266</name>
</gene>
<feature type="compositionally biased region" description="Polar residues" evidence="2">
    <location>
        <begin position="722"/>
        <end position="738"/>
    </location>
</feature>
<feature type="compositionally biased region" description="Basic and acidic residues" evidence="2">
    <location>
        <begin position="980"/>
        <end position="999"/>
    </location>
</feature>
<feature type="compositionally biased region" description="Polar residues" evidence="2">
    <location>
        <begin position="190"/>
        <end position="200"/>
    </location>
</feature>
<keyword evidence="5" id="KW-1185">Reference proteome</keyword>
<feature type="region of interest" description="Disordered" evidence="2">
    <location>
        <begin position="931"/>
        <end position="951"/>
    </location>
</feature>
<feature type="region of interest" description="Disordered" evidence="2">
    <location>
        <begin position="605"/>
        <end position="631"/>
    </location>
</feature>
<feature type="compositionally biased region" description="Polar residues" evidence="2">
    <location>
        <begin position="1335"/>
        <end position="1355"/>
    </location>
</feature>